<dbReference type="OrthoDB" id="5772680at2"/>
<evidence type="ECO:0000256" key="3">
    <source>
        <dbReference type="ARBA" id="ARBA00022692"/>
    </source>
</evidence>
<evidence type="ECO:0000256" key="6">
    <source>
        <dbReference type="SAM" id="MobiDB-lite"/>
    </source>
</evidence>
<dbReference type="PANTHER" id="PTHR33885">
    <property type="entry name" value="PHAGE SHOCK PROTEIN C"/>
    <property type="match status" value="1"/>
</dbReference>
<evidence type="ECO:0000256" key="2">
    <source>
        <dbReference type="ARBA" id="ARBA00022475"/>
    </source>
</evidence>
<dbReference type="EMBL" id="SOML01000012">
    <property type="protein sequence ID" value="TFD93712.1"/>
    <property type="molecule type" value="Genomic_DNA"/>
</dbReference>
<proteinExistence type="predicted"/>
<keyword evidence="5 7" id="KW-0472">Membrane</keyword>
<keyword evidence="10" id="KW-1185">Reference proteome</keyword>
<organism evidence="9 10">
    <name type="scientific">Dysgonomonas capnocytophagoides</name>
    <dbReference type="NCBI Taxonomy" id="45254"/>
    <lineage>
        <taxon>Bacteria</taxon>
        <taxon>Pseudomonadati</taxon>
        <taxon>Bacteroidota</taxon>
        <taxon>Bacteroidia</taxon>
        <taxon>Bacteroidales</taxon>
        <taxon>Dysgonomonadaceae</taxon>
        <taxon>Dysgonomonas</taxon>
    </lineage>
</organism>
<reference evidence="9 10" key="1">
    <citation type="submission" date="2019-03" db="EMBL/GenBank/DDBJ databases">
        <title>San Antonio Military Medical Center submission to MRSN (WRAIR), pending publication.</title>
        <authorList>
            <person name="Blyth D.M."/>
            <person name="Mccarthy S.L."/>
            <person name="Schall S.E."/>
            <person name="Stam J.A."/>
            <person name="Ong A.C."/>
            <person name="Mcgann P.T."/>
        </authorList>
    </citation>
    <scope>NUCLEOTIDE SEQUENCE [LARGE SCALE GENOMIC DNA]</scope>
    <source>
        <strain evidence="9 10">MRSN571793</strain>
    </source>
</reference>
<feature type="region of interest" description="Disordered" evidence="6">
    <location>
        <begin position="86"/>
        <end position="107"/>
    </location>
</feature>
<evidence type="ECO:0000313" key="10">
    <source>
        <dbReference type="Proteomes" id="UP000297861"/>
    </source>
</evidence>
<keyword evidence="4 7" id="KW-1133">Transmembrane helix</keyword>
<dbReference type="Proteomes" id="UP000297861">
    <property type="component" value="Unassembled WGS sequence"/>
</dbReference>
<dbReference type="InterPro" id="IPR052027">
    <property type="entry name" value="PspC"/>
</dbReference>
<comment type="caution">
    <text evidence="9">The sequence shown here is derived from an EMBL/GenBank/DDBJ whole genome shotgun (WGS) entry which is preliminary data.</text>
</comment>
<dbReference type="InterPro" id="IPR007168">
    <property type="entry name" value="Phageshock_PspC_N"/>
</dbReference>
<evidence type="ECO:0000256" key="7">
    <source>
        <dbReference type="SAM" id="Phobius"/>
    </source>
</evidence>
<comment type="subcellular location">
    <subcellularLocation>
        <location evidence="1">Cell membrane</location>
        <topology evidence="1">Single-pass membrane protein</topology>
    </subcellularLocation>
</comment>
<evidence type="ECO:0000256" key="5">
    <source>
        <dbReference type="ARBA" id="ARBA00023136"/>
    </source>
</evidence>
<dbReference type="AlphaFoldDB" id="A0A4Y8KVR7"/>
<feature type="transmembrane region" description="Helical" evidence="7">
    <location>
        <begin position="138"/>
        <end position="161"/>
    </location>
</feature>
<evidence type="ECO:0000256" key="4">
    <source>
        <dbReference type="ARBA" id="ARBA00022989"/>
    </source>
</evidence>
<evidence type="ECO:0000313" key="9">
    <source>
        <dbReference type="EMBL" id="TFD93712.1"/>
    </source>
</evidence>
<evidence type="ECO:0000259" key="8">
    <source>
        <dbReference type="Pfam" id="PF04024"/>
    </source>
</evidence>
<gene>
    <name evidence="9" type="ORF">E2605_16275</name>
</gene>
<accession>A0A4Y8KVR7</accession>
<keyword evidence="2" id="KW-1003">Cell membrane</keyword>
<feature type="compositionally biased region" description="Polar residues" evidence="6">
    <location>
        <begin position="86"/>
        <end position="100"/>
    </location>
</feature>
<dbReference type="GO" id="GO:0005886">
    <property type="term" value="C:plasma membrane"/>
    <property type="evidence" value="ECO:0007669"/>
    <property type="project" value="UniProtKB-SubCell"/>
</dbReference>
<evidence type="ECO:0000256" key="1">
    <source>
        <dbReference type="ARBA" id="ARBA00004162"/>
    </source>
</evidence>
<feature type="domain" description="Phage shock protein PspC N-terminal" evidence="8">
    <location>
        <begin position="107"/>
        <end position="164"/>
    </location>
</feature>
<dbReference type="RefSeq" id="WP_026625928.1">
    <property type="nucleotide sequence ID" value="NZ_AP028867.1"/>
</dbReference>
<protein>
    <submittedName>
        <fullName evidence="9">PspC domain-containing protein</fullName>
    </submittedName>
</protein>
<dbReference type="PANTHER" id="PTHR33885:SF3">
    <property type="entry name" value="PHAGE SHOCK PROTEIN C"/>
    <property type="match status" value="1"/>
</dbReference>
<dbReference type="Pfam" id="PF04024">
    <property type="entry name" value="PspC"/>
    <property type="match status" value="1"/>
</dbReference>
<sequence>MKKVVEVNIGGVNFTIEDDAYIQLKAYLARFESTLPADEAKEIMEDIEIRVSELFQKEIKYPNQVVDEKIVDSVIKCLGEVDSSEAQAENKTNSSNTFNQKKMRSEKKLYRNPDDKKIAGVCSGLAEYFNIDVTLMRIIFVVVLFGYGATLLVYIVLWIAMPEAITRSQKMEMRGESVTAENIKNYSGNK</sequence>
<dbReference type="STRING" id="1121485.GCA_000426485_01978"/>
<keyword evidence="3 7" id="KW-0812">Transmembrane</keyword>
<name>A0A4Y8KVR7_9BACT</name>